<protein>
    <submittedName>
        <fullName evidence="1">Uncharacterized protein</fullName>
    </submittedName>
</protein>
<reference evidence="1 2" key="1">
    <citation type="submission" date="2019-06" db="EMBL/GenBank/DDBJ databases">
        <title>Genome Sequence of the Brown Rot Fungal Pathogen Monilinia laxa.</title>
        <authorList>
            <person name="De Miccolis Angelini R.M."/>
            <person name="Landi L."/>
            <person name="Abate D."/>
            <person name="Pollastro S."/>
            <person name="Romanazzi G."/>
            <person name="Faretra F."/>
        </authorList>
    </citation>
    <scope>NUCLEOTIDE SEQUENCE [LARGE SCALE GENOMIC DNA]</scope>
    <source>
        <strain evidence="1 2">Mlax316</strain>
    </source>
</reference>
<dbReference type="EMBL" id="VIGI01000010">
    <property type="protein sequence ID" value="KAB8294972.1"/>
    <property type="molecule type" value="Genomic_DNA"/>
</dbReference>
<accession>A0A5N6K011</accession>
<organism evidence="1 2">
    <name type="scientific">Monilinia laxa</name>
    <name type="common">Brown rot fungus</name>
    <name type="synonym">Sclerotinia laxa</name>
    <dbReference type="NCBI Taxonomy" id="61186"/>
    <lineage>
        <taxon>Eukaryota</taxon>
        <taxon>Fungi</taxon>
        <taxon>Dikarya</taxon>
        <taxon>Ascomycota</taxon>
        <taxon>Pezizomycotina</taxon>
        <taxon>Leotiomycetes</taxon>
        <taxon>Helotiales</taxon>
        <taxon>Sclerotiniaceae</taxon>
        <taxon>Monilinia</taxon>
    </lineage>
</organism>
<sequence length="73" mass="8632">MFITTSNWVKVHFISWLLNYWHQYLDFSDKACFKIPEPNHTQNNAQCSDVERIGLEVFLKSICSLRRNPSTLV</sequence>
<proteinExistence type="predicted"/>
<evidence type="ECO:0000313" key="2">
    <source>
        <dbReference type="Proteomes" id="UP000326757"/>
    </source>
</evidence>
<dbReference type="AlphaFoldDB" id="A0A5N6K011"/>
<comment type="caution">
    <text evidence="1">The sequence shown here is derived from an EMBL/GenBank/DDBJ whole genome shotgun (WGS) entry which is preliminary data.</text>
</comment>
<keyword evidence="2" id="KW-1185">Reference proteome</keyword>
<dbReference type="Proteomes" id="UP000326757">
    <property type="component" value="Unassembled WGS sequence"/>
</dbReference>
<evidence type="ECO:0000313" key="1">
    <source>
        <dbReference type="EMBL" id="KAB8294972.1"/>
    </source>
</evidence>
<gene>
    <name evidence="1" type="ORF">EYC80_006925</name>
</gene>
<name>A0A5N6K011_MONLA</name>